<dbReference type="EMBL" id="CBXI010000003">
    <property type="protein sequence ID" value="CDL90059.1"/>
    <property type="molecule type" value="Genomic_DNA"/>
</dbReference>
<feature type="transmembrane region" description="Helical" evidence="1">
    <location>
        <begin position="82"/>
        <end position="102"/>
    </location>
</feature>
<accession>W6N4L4</accession>
<keyword evidence="4" id="KW-1185">Reference proteome</keyword>
<dbReference type="AlphaFoldDB" id="W6N4L4"/>
<evidence type="ECO:0000259" key="2">
    <source>
        <dbReference type="Pfam" id="PF01569"/>
    </source>
</evidence>
<comment type="caution">
    <text evidence="3">The sequence shown here is derived from an EMBL/GenBank/DDBJ whole genome shotgun (WGS) entry which is preliminary data.</text>
</comment>
<evidence type="ECO:0000256" key="1">
    <source>
        <dbReference type="SAM" id="Phobius"/>
    </source>
</evidence>
<dbReference type="Proteomes" id="UP000019482">
    <property type="component" value="Unassembled WGS sequence"/>
</dbReference>
<gene>
    <name evidence="3" type="ORF">CTDIVETGP_0129</name>
</gene>
<dbReference type="Pfam" id="PF01569">
    <property type="entry name" value="PAP2"/>
    <property type="match status" value="1"/>
</dbReference>
<sequence>MEKILPNLKKNLIYLSMMIAIPILNIAYGLLDNSSRGYYVLATRFDVQVPFIKVFILPYWIWYPFMIISLVYFCINYRCTYYKVLFTIITGMISCYIVYFLFQTMVPRPSVYGSDILSDFIRITYKCDKPFNGFPSIHVLTTYVVMRGAMESIKKDIKAKLCICIVGLLIILATQFVKQHVILDLVAAIILGEIIYRFIAEYISKISFLCIRKFCKWFNIENKLQA</sequence>
<keyword evidence="1" id="KW-0812">Transmembrane</keyword>
<organism evidence="3 4">
    <name type="scientific">Clostridium tyrobutyricum DIVETGP</name>
    <dbReference type="NCBI Taxonomy" id="1408889"/>
    <lineage>
        <taxon>Bacteria</taxon>
        <taxon>Bacillati</taxon>
        <taxon>Bacillota</taxon>
        <taxon>Clostridia</taxon>
        <taxon>Eubacteriales</taxon>
        <taxon>Clostridiaceae</taxon>
        <taxon>Clostridium</taxon>
    </lineage>
</organism>
<evidence type="ECO:0000313" key="3">
    <source>
        <dbReference type="EMBL" id="CDL90059.1"/>
    </source>
</evidence>
<name>W6N4L4_CLOTY</name>
<dbReference type="InterPro" id="IPR036938">
    <property type="entry name" value="PAP2/HPO_sf"/>
</dbReference>
<keyword evidence="1" id="KW-0472">Membrane</keyword>
<dbReference type="SUPFAM" id="SSF48317">
    <property type="entry name" value="Acid phosphatase/Vanadium-dependent haloperoxidase"/>
    <property type="match status" value="1"/>
</dbReference>
<protein>
    <submittedName>
        <fullName evidence="3">PAP2 family protein</fullName>
    </submittedName>
</protein>
<reference evidence="3 4" key="1">
    <citation type="journal article" date="2015" name="Genome Announc.">
        <title>Draft Genome Sequence of Clostridium tyrobutyricum Strain DIVETGP, Isolated from Cow's Milk for Grana Padano Production.</title>
        <authorList>
            <person name="Soggiu A."/>
            <person name="Piras C."/>
            <person name="Gaiarsa S."/>
            <person name="Sassera D."/>
            <person name="Roncada P."/>
            <person name="Bendixen E."/>
            <person name="Brasca M."/>
            <person name="Bonizzi L."/>
        </authorList>
    </citation>
    <scope>NUCLEOTIDE SEQUENCE [LARGE SCALE GENOMIC DNA]</scope>
    <source>
        <strain evidence="3 4">DIVETGP</strain>
    </source>
</reference>
<feature type="transmembrane region" description="Helical" evidence="1">
    <location>
        <begin position="182"/>
        <end position="199"/>
    </location>
</feature>
<feature type="transmembrane region" description="Helical" evidence="1">
    <location>
        <begin position="51"/>
        <end position="75"/>
    </location>
</feature>
<dbReference type="InterPro" id="IPR000326">
    <property type="entry name" value="PAP2/HPO"/>
</dbReference>
<feature type="transmembrane region" description="Helical" evidence="1">
    <location>
        <begin position="12"/>
        <end position="31"/>
    </location>
</feature>
<dbReference type="OrthoDB" id="9790723at2"/>
<dbReference type="GeneID" id="29419548"/>
<keyword evidence="1" id="KW-1133">Transmembrane helix</keyword>
<dbReference type="RefSeq" id="WP_017750720.1">
    <property type="nucleotide sequence ID" value="NZ_CBXI010000003.1"/>
</dbReference>
<feature type="transmembrane region" description="Helical" evidence="1">
    <location>
        <begin position="157"/>
        <end position="176"/>
    </location>
</feature>
<evidence type="ECO:0000313" key="4">
    <source>
        <dbReference type="Proteomes" id="UP000019482"/>
    </source>
</evidence>
<feature type="domain" description="Phosphatidic acid phosphatase type 2/haloperoxidase" evidence="2">
    <location>
        <begin position="83"/>
        <end position="203"/>
    </location>
</feature>
<proteinExistence type="predicted"/>
<feature type="transmembrane region" description="Helical" evidence="1">
    <location>
        <begin position="133"/>
        <end position="150"/>
    </location>
</feature>